<evidence type="ECO:0008006" key="2">
    <source>
        <dbReference type="Google" id="ProtNLM"/>
    </source>
</evidence>
<organism evidence="1">
    <name type="scientific">Streptomyces phage Geonosis</name>
    <dbReference type="NCBI Taxonomy" id="3158856"/>
    <lineage>
        <taxon>Viruses</taxon>
        <taxon>Duplodnaviria</taxon>
        <taxon>Heunggongvirae</taxon>
        <taxon>Uroviricota</taxon>
        <taxon>Caudoviricetes</taxon>
    </lineage>
</organism>
<gene>
    <name evidence="1" type="ORF">Geonosis_00040</name>
</gene>
<accession>A0AAU7GWD3</accession>
<name>A0AAU7GWD3_9CAUD</name>
<protein>
    <recommendedName>
        <fullName evidence="2">PD-(D/E)XK endonuclease-like domain-containing protein</fullName>
    </recommendedName>
</protein>
<proteinExistence type="predicted"/>
<reference evidence="1" key="1">
    <citation type="submission" date="2024-05" db="EMBL/GenBank/DDBJ databases">
        <title>Isolation and characterization of the new Streptomyces phages Kamino, Geonosis, Abafar and Scarif infecting a broad range of host species.</title>
        <authorList>
            <person name="Rackow B."/>
            <person name="Rolland C."/>
            <person name="Mohnen I."/>
            <person name="Wittmann J."/>
            <person name="Muesken M."/>
            <person name="Overmann J."/>
            <person name="Frunzke J."/>
        </authorList>
    </citation>
    <scope>NUCLEOTIDE SEQUENCE</scope>
</reference>
<evidence type="ECO:0000313" key="1">
    <source>
        <dbReference type="EMBL" id="XBM95005.1"/>
    </source>
</evidence>
<sequence length="308" mass="35273">MARRLDTGWRDGLLNVRHAYWGHESPAVGMKFPMIEYDRGEPLAVISYQRRGEQLPVGKEVASAYFAFGRLMRWDGLQLPFFTVQYDARNWSYRVFAHNDAARQFLDRSGWTKMTEQQFVLNLYRLRGRHAPDLAAYGVSFSAAEWPEDEPSTGIQQPEAWPHQHMSARRRNFEPLGQTRMTWRNPCLDVDLAVVDRDDQVALVVDYKAPGAKINLTSTNMQALSQLHTRRSHRDPTMVAAMLVSYQPTKPQWQVRVHCLNQSARLHLAYVLGGEGTTEQLADTIAGAEWTDLSEAQWRSVLDAARDL</sequence>
<dbReference type="EMBL" id="PP750866">
    <property type="protein sequence ID" value="XBM95005.1"/>
    <property type="molecule type" value="Genomic_DNA"/>
</dbReference>